<feature type="compositionally biased region" description="Polar residues" evidence="3">
    <location>
        <begin position="496"/>
        <end position="508"/>
    </location>
</feature>
<protein>
    <submittedName>
        <fullName evidence="4">Autophagy protein Apg6-like protein</fullName>
    </submittedName>
</protein>
<keyword evidence="1 2" id="KW-0175">Coiled coil</keyword>
<dbReference type="EMBL" id="MUJZ01047754">
    <property type="protein sequence ID" value="OTF74299.1"/>
    <property type="molecule type" value="Genomic_DNA"/>
</dbReference>
<feature type="compositionally biased region" description="Low complexity" evidence="3">
    <location>
        <begin position="593"/>
        <end position="602"/>
    </location>
</feature>
<feature type="region of interest" description="Disordered" evidence="3">
    <location>
        <begin position="533"/>
        <end position="602"/>
    </location>
</feature>
<comment type="caution">
    <text evidence="4">The sequence shown here is derived from an EMBL/GenBank/DDBJ whole genome shotgun (WGS) entry which is preliminary data.</text>
</comment>
<feature type="compositionally biased region" description="Low complexity" evidence="3">
    <location>
        <begin position="541"/>
        <end position="553"/>
    </location>
</feature>
<dbReference type="GO" id="GO:0009306">
    <property type="term" value="P:protein secretion"/>
    <property type="evidence" value="ECO:0007669"/>
    <property type="project" value="TreeGrafter"/>
</dbReference>
<dbReference type="Gene3D" id="1.10.287.1490">
    <property type="match status" value="1"/>
</dbReference>
<feature type="compositionally biased region" description="Basic and acidic residues" evidence="3">
    <location>
        <begin position="170"/>
        <end position="179"/>
    </location>
</feature>
<organism evidence="4 5">
    <name type="scientific">Euroglyphus maynei</name>
    <name type="common">Mayne's house dust mite</name>
    <dbReference type="NCBI Taxonomy" id="6958"/>
    <lineage>
        <taxon>Eukaryota</taxon>
        <taxon>Metazoa</taxon>
        <taxon>Ecdysozoa</taxon>
        <taxon>Arthropoda</taxon>
        <taxon>Chelicerata</taxon>
        <taxon>Arachnida</taxon>
        <taxon>Acari</taxon>
        <taxon>Acariformes</taxon>
        <taxon>Sarcoptiformes</taxon>
        <taxon>Astigmata</taxon>
        <taxon>Psoroptidia</taxon>
        <taxon>Analgoidea</taxon>
        <taxon>Pyroglyphidae</taxon>
        <taxon>Pyroglyphinae</taxon>
        <taxon>Euroglyphus</taxon>
    </lineage>
</organism>
<feature type="region of interest" description="Disordered" evidence="3">
    <location>
        <begin position="166"/>
        <end position="215"/>
    </location>
</feature>
<dbReference type="PANTHER" id="PTHR23158">
    <property type="entry name" value="MELANOMA INHIBITORY ACTIVITY-RELATED"/>
    <property type="match status" value="1"/>
</dbReference>
<dbReference type="GO" id="GO:0070971">
    <property type="term" value="C:endoplasmic reticulum exit site"/>
    <property type="evidence" value="ECO:0007669"/>
    <property type="project" value="TreeGrafter"/>
</dbReference>
<feature type="region of interest" description="Disordered" evidence="3">
    <location>
        <begin position="615"/>
        <end position="648"/>
    </location>
</feature>
<name>A0A1Y3B0J5_EURMA</name>
<accession>A0A1Y3B0J5</accession>
<gene>
    <name evidence="4" type="ORF">BLA29_003099</name>
</gene>
<feature type="compositionally biased region" description="Low complexity" evidence="3">
    <location>
        <begin position="484"/>
        <end position="495"/>
    </location>
</feature>
<dbReference type="InterPro" id="IPR051500">
    <property type="entry name" value="cTAGE_MIA/OTOR"/>
</dbReference>
<evidence type="ECO:0000313" key="4">
    <source>
        <dbReference type="EMBL" id="OTF74299.1"/>
    </source>
</evidence>
<dbReference type="PANTHER" id="PTHR23158:SF33">
    <property type="entry name" value="TRANSPORT AND GOLGI ORGANIZATION PROTEIN 1"/>
    <property type="match status" value="1"/>
</dbReference>
<dbReference type="OrthoDB" id="6022771at2759"/>
<keyword evidence="5" id="KW-1185">Reference proteome</keyword>
<dbReference type="GO" id="GO:0005789">
    <property type="term" value="C:endoplasmic reticulum membrane"/>
    <property type="evidence" value="ECO:0007669"/>
    <property type="project" value="TreeGrafter"/>
</dbReference>
<feature type="non-terminal residue" evidence="4">
    <location>
        <position position="648"/>
    </location>
</feature>
<sequence>MSSKLNEFSMELDRFKQENQELCSKIIELEMQIDTQLLTIKQQERAAQTDKEEIDNLNDQLVKLNEEIEKLNETIKELEQQFNFVQSENTVLKETQHNLSIEMKEMKDELLSSEEQVKNFQDNCNSLETQLKKANEEMTTCQQELERKNSEIISMQTLLNKLNKNLTKSKQHERQRRSADLNGDLAIDGVNGDENQDMINNNNDDDNEQTTGGEDSVCLQDVVQLQLRLTQMEGEKEQLRKKYETVQNQLNEIYDEIESTRKMNEQLKQNAENALQEKFKAVTELEVLTKYYKEKELEYAKDIGVHKVKQERQNEDVESLSSKLNVTEEENSILKDQLKSIKKELEETERRYKSQLNQLEKQSHENWIVARAAERKLEETKAEASALRQTLSQSVKSPPPGDFSFGGYLDDTASSVSSLPEVLNTSLHVPPPPPPLPFPFPSIFGSTIPPPPPPPPPPATVLTSSANLNEHNHNVVAATNSFWSSPSTVPTSITSAQQAQNSNTSNTFAFDPSKNIPHVASTDINMAYPQVNPMSQHHHQQQQQQQQQQHPQQFGSTSNFSGHQQPPPPVSNANIQQQYNDSYVGGGNYSTGHHQQQQHSFHSNQMDLTRNTYSPALSQHSTHTPLTMTNPNTINYDMQRATPSSQCN</sequence>
<evidence type="ECO:0000256" key="2">
    <source>
        <dbReference type="SAM" id="Coils"/>
    </source>
</evidence>
<dbReference type="GO" id="GO:0035459">
    <property type="term" value="P:vesicle cargo loading"/>
    <property type="evidence" value="ECO:0007669"/>
    <property type="project" value="TreeGrafter"/>
</dbReference>
<evidence type="ECO:0000256" key="1">
    <source>
        <dbReference type="ARBA" id="ARBA00023054"/>
    </source>
</evidence>
<feature type="region of interest" description="Disordered" evidence="3">
    <location>
        <begin position="484"/>
        <end position="517"/>
    </location>
</feature>
<dbReference type="Proteomes" id="UP000194236">
    <property type="component" value="Unassembled WGS sequence"/>
</dbReference>
<feature type="compositionally biased region" description="Polar residues" evidence="3">
    <location>
        <begin position="554"/>
        <end position="564"/>
    </location>
</feature>
<reference evidence="4 5" key="1">
    <citation type="submission" date="2017-03" db="EMBL/GenBank/DDBJ databases">
        <title>Genome Survey of Euroglyphus maynei.</title>
        <authorList>
            <person name="Arlian L.G."/>
            <person name="Morgan M.S."/>
            <person name="Rider S.D."/>
        </authorList>
    </citation>
    <scope>NUCLEOTIDE SEQUENCE [LARGE SCALE GENOMIC DNA]</scope>
    <source>
        <strain evidence="4">Arlian Lab</strain>
        <tissue evidence="4">Whole body</tissue>
    </source>
</reference>
<dbReference type="GO" id="GO:0006888">
    <property type="term" value="P:endoplasmic reticulum to Golgi vesicle-mediated transport"/>
    <property type="evidence" value="ECO:0007669"/>
    <property type="project" value="TreeGrafter"/>
</dbReference>
<feature type="coiled-coil region" evidence="2">
    <location>
        <begin position="5"/>
        <end position="165"/>
    </location>
</feature>
<evidence type="ECO:0000313" key="5">
    <source>
        <dbReference type="Proteomes" id="UP000194236"/>
    </source>
</evidence>
<dbReference type="AlphaFoldDB" id="A0A1Y3B0J5"/>
<feature type="coiled-coil region" evidence="2">
    <location>
        <begin position="222"/>
        <end position="390"/>
    </location>
</feature>
<evidence type="ECO:0000256" key="3">
    <source>
        <dbReference type="SAM" id="MobiDB-lite"/>
    </source>
</evidence>
<feature type="compositionally biased region" description="Polar residues" evidence="3">
    <location>
        <begin position="571"/>
        <end position="581"/>
    </location>
</feature>
<proteinExistence type="predicted"/>